<dbReference type="Proteomes" id="UP000000845">
    <property type="component" value="Chromosome"/>
</dbReference>
<organism evidence="2 3">
    <name type="scientific">Sebaldella termitidis (strain ATCC 33386 / NCTC 11300)</name>
    <dbReference type="NCBI Taxonomy" id="526218"/>
    <lineage>
        <taxon>Bacteria</taxon>
        <taxon>Fusobacteriati</taxon>
        <taxon>Fusobacteriota</taxon>
        <taxon>Fusobacteriia</taxon>
        <taxon>Fusobacteriales</taxon>
        <taxon>Leptotrichiaceae</taxon>
        <taxon>Sebaldella</taxon>
    </lineage>
</organism>
<feature type="transmembrane region" description="Helical" evidence="1">
    <location>
        <begin position="173"/>
        <end position="190"/>
    </location>
</feature>
<reference evidence="3" key="1">
    <citation type="submission" date="2009-09" db="EMBL/GenBank/DDBJ databases">
        <title>The complete chromosome of Sebaldella termitidis ATCC 33386.</title>
        <authorList>
            <consortium name="US DOE Joint Genome Institute (JGI-PGF)"/>
            <person name="Lucas S."/>
            <person name="Copeland A."/>
            <person name="Lapidus A."/>
            <person name="Glavina del Rio T."/>
            <person name="Dalin E."/>
            <person name="Tice H."/>
            <person name="Bruce D."/>
            <person name="Goodwin L."/>
            <person name="Pitluck S."/>
            <person name="Kyrpides N."/>
            <person name="Mavromatis K."/>
            <person name="Ivanova N."/>
            <person name="Mikhailova N."/>
            <person name="Sims D."/>
            <person name="Meincke L."/>
            <person name="Brettin T."/>
            <person name="Detter J.C."/>
            <person name="Han C."/>
            <person name="Larimer F."/>
            <person name="Land M."/>
            <person name="Hauser L."/>
            <person name="Markowitz V."/>
            <person name="Cheng J.F."/>
            <person name="Hugenholtz P."/>
            <person name="Woyke T."/>
            <person name="Wu D."/>
            <person name="Eisen J.A."/>
        </authorList>
    </citation>
    <scope>NUCLEOTIDE SEQUENCE [LARGE SCALE GENOMIC DNA]</scope>
    <source>
        <strain evidence="3">ATCC 33386 / NCTC 11300</strain>
    </source>
</reference>
<gene>
    <name evidence="2" type="ordered locus">Sterm_3680</name>
</gene>
<dbReference type="AlphaFoldDB" id="D1ARM8"/>
<feature type="transmembrane region" description="Helical" evidence="1">
    <location>
        <begin position="114"/>
        <end position="141"/>
    </location>
</feature>
<evidence type="ECO:0000256" key="1">
    <source>
        <dbReference type="SAM" id="Phobius"/>
    </source>
</evidence>
<protein>
    <submittedName>
        <fullName evidence="2">Uncharacterized protein</fullName>
    </submittedName>
</protein>
<keyword evidence="3" id="KW-1185">Reference proteome</keyword>
<proteinExistence type="predicted"/>
<dbReference type="KEGG" id="str:Sterm_3680"/>
<feature type="transmembrane region" description="Helical" evidence="1">
    <location>
        <begin position="86"/>
        <end position="102"/>
    </location>
</feature>
<keyword evidence="1" id="KW-0472">Membrane</keyword>
<reference evidence="2 3" key="2">
    <citation type="journal article" date="2010" name="Stand. Genomic Sci.">
        <title>Complete genome sequence of Sebaldella termitidis type strain (NCTC 11300).</title>
        <authorList>
            <person name="Harmon-Smith M."/>
            <person name="Celia L."/>
            <person name="Chertkov O."/>
            <person name="Lapidus A."/>
            <person name="Copeland A."/>
            <person name="Glavina Del Rio T."/>
            <person name="Nolan M."/>
            <person name="Lucas S."/>
            <person name="Tice H."/>
            <person name="Cheng J.F."/>
            <person name="Han C."/>
            <person name="Detter J.C."/>
            <person name="Bruce D."/>
            <person name="Goodwin L."/>
            <person name="Pitluck S."/>
            <person name="Pati A."/>
            <person name="Liolios K."/>
            <person name="Ivanova N."/>
            <person name="Mavromatis K."/>
            <person name="Mikhailova N."/>
            <person name="Chen A."/>
            <person name="Palaniappan K."/>
            <person name="Land M."/>
            <person name="Hauser L."/>
            <person name="Chang Y.J."/>
            <person name="Jeffries C.D."/>
            <person name="Brettin T."/>
            <person name="Goker M."/>
            <person name="Beck B."/>
            <person name="Bristow J."/>
            <person name="Eisen J.A."/>
            <person name="Markowitz V."/>
            <person name="Hugenholtz P."/>
            <person name="Kyrpides N.C."/>
            <person name="Klenk H.P."/>
            <person name="Chen F."/>
        </authorList>
    </citation>
    <scope>NUCLEOTIDE SEQUENCE [LARGE SCALE GENOMIC DNA]</scope>
    <source>
        <strain evidence="3">ATCC 33386 / NCTC 11300</strain>
    </source>
</reference>
<feature type="transmembrane region" description="Helical" evidence="1">
    <location>
        <begin position="50"/>
        <end position="66"/>
    </location>
</feature>
<dbReference type="EMBL" id="CP001739">
    <property type="protein sequence ID" value="ACZ10514.1"/>
    <property type="molecule type" value="Genomic_DNA"/>
</dbReference>
<sequence>MNLALRLLNLILFILFTLFFMKVNLFNITVTLILFSFLNSFILKKKNIELDMELLLFQIITSFYIERISIFDWREVPEQVFSNYDYIKFLFLFFFILFVFYLKNKKGKFFLKFYFYITSFYLVFFENILNLNILSGAGFFISGYNALFSYYMIDIFYIAILVFFPSKFYDKKFLLIYLYIILCMLIRYKTNYF</sequence>
<accession>D1ARM8</accession>
<feature type="transmembrane region" description="Helical" evidence="1">
    <location>
        <begin position="147"/>
        <end position="166"/>
    </location>
</feature>
<evidence type="ECO:0000313" key="2">
    <source>
        <dbReference type="EMBL" id="ACZ10514.1"/>
    </source>
</evidence>
<keyword evidence="1" id="KW-0812">Transmembrane</keyword>
<evidence type="ECO:0000313" key="3">
    <source>
        <dbReference type="Proteomes" id="UP000000845"/>
    </source>
</evidence>
<keyword evidence="1" id="KW-1133">Transmembrane helix</keyword>
<dbReference type="HOGENOM" id="CLU_1474205_0_0_0"/>
<dbReference type="STRING" id="526218.Sterm_3680"/>
<feature type="transmembrane region" description="Helical" evidence="1">
    <location>
        <begin position="12"/>
        <end position="38"/>
    </location>
</feature>
<name>D1ARM8_SEBTE</name>